<dbReference type="CDD" id="cd00090">
    <property type="entry name" value="HTH_ARSR"/>
    <property type="match status" value="1"/>
</dbReference>
<proteinExistence type="predicted"/>
<dbReference type="EMBL" id="JBHMBS010000013">
    <property type="protein sequence ID" value="MFB9678967.1"/>
    <property type="molecule type" value="Genomic_DNA"/>
</dbReference>
<accession>A0ABV5TIM6</accession>
<organism evidence="5 6">
    <name type="scientific">Streptosporangium vulgare</name>
    <dbReference type="NCBI Taxonomy" id="46190"/>
    <lineage>
        <taxon>Bacteria</taxon>
        <taxon>Bacillati</taxon>
        <taxon>Actinomycetota</taxon>
        <taxon>Actinomycetes</taxon>
        <taxon>Streptosporangiales</taxon>
        <taxon>Streptosporangiaceae</taxon>
        <taxon>Streptosporangium</taxon>
    </lineage>
</organism>
<evidence type="ECO:0000256" key="2">
    <source>
        <dbReference type="ARBA" id="ARBA00023125"/>
    </source>
</evidence>
<dbReference type="PANTHER" id="PTHR43132">
    <property type="entry name" value="ARSENICAL RESISTANCE OPERON REPRESSOR ARSR-RELATED"/>
    <property type="match status" value="1"/>
</dbReference>
<sequence>MAALWESRVPAPDSLAALLGRGRAAVLLELAAPASTSQLVARLGMTLGGVGDHLAVLRRSGLVSRGRSGRSVLYTRTPMGDALTEWNA</sequence>
<dbReference type="InterPro" id="IPR036388">
    <property type="entry name" value="WH-like_DNA-bd_sf"/>
</dbReference>
<evidence type="ECO:0000313" key="6">
    <source>
        <dbReference type="Proteomes" id="UP001589610"/>
    </source>
</evidence>
<dbReference type="SUPFAM" id="SSF46785">
    <property type="entry name" value="Winged helix' DNA-binding domain"/>
    <property type="match status" value="1"/>
</dbReference>
<keyword evidence="1" id="KW-0805">Transcription regulation</keyword>
<keyword evidence="2" id="KW-0238">DNA-binding</keyword>
<keyword evidence="3" id="KW-0804">Transcription</keyword>
<reference evidence="5 6" key="1">
    <citation type="submission" date="2024-09" db="EMBL/GenBank/DDBJ databases">
        <authorList>
            <person name="Sun Q."/>
            <person name="Mori K."/>
        </authorList>
    </citation>
    <scope>NUCLEOTIDE SEQUENCE [LARGE SCALE GENOMIC DNA]</scope>
    <source>
        <strain evidence="5 6">JCM 3028</strain>
    </source>
</reference>
<dbReference type="SMART" id="SM00418">
    <property type="entry name" value="HTH_ARSR"/>
    <property type="match status" value="1"/>
</dbReference>
<dbReference type="Proteomes" id="UP001589610">
    <property type="component" value="Unassembled WGS sequence"/>
</dbReference>
<gene>
    <name evidence="5" type="ORF">ACFFRH_26105</name>
</gene>
<evidence type="ECO:0000259" key="4">
    <source>
        <dbReference type="SMART" id="SM00418"/>
    </source>
</evidence>
<evidence type="ECO:0000256" key="1">
    <source>
        <dbReference type="ARBA" id="ARBA00023015"/>
    </source>
</evidence>
<evidence type="ECO:0000256" key="3">
    <source>
        <dbReference type="ARBA" id="ARBA00023163"/>
    </source>
</evidence>
<evidence type="ECO:0000313" key="5">
    <source>
        <dbReference type="EMBL" id="MFB9678967.1"/>
    </source>
</evidence>
<comment type="caution">
    <text evidence="5">The sequence shown here is derived from an EMBL/GenBank/DDBJ whole genome shotgun (WGS) entry which is preliminary data.</text>
</comment>
<dbReference type="RefSeq" id="WP_386160245.1">
    <property type="nucleotide sequence ID" value="NZ_JBHMBS010000013.1"/>
</dbReference>
<dbReference type="Pfam" id="PF12840">
    <property type="entry name" value="HTH_20"/>
    <property type="match status" value="1"/>
</dbReference>
<dbReference type="InterPro" id="IPR011991">
    <property type="entry name" value="ArsR-like_HTH"/>
</dbReference>
<dbReference type="PANTHER" id="PTHR43132:SF6">
    <property type="entry name" value="HTH-TYPE TRANSCRIPTIONAL REPRESSOR CZRA"/>
    <property type="match status" value="1"/>
</dbReference>
<dbReference type="InterPro" id="IPR051011">
    <property type="entry name" value="Metal_resp_trans_reg"/>
</dbReference>
<feature type="domain" description="HTH arsR-type" evidence="4">
    <location>
        <begin position="13"/>
        <end position="84"/>
    </location>
</feature>
<dbReference type="Gene3D" id="1.10.10.10">
    <property type="entry name" value="Winged helix-like DNA-binding domain superfamily/Winged helix DNA-binding domain"/>
    <property type="match status" value="1"/>
</dbReference>
<protein>
    <submittedName>
        <fullName evidence="5">ArsR/SmtB family transcription factor</fullName>
    </submittedName>
</protein>
<name>A0ABV5TIM6_9ACTN</name>
<keyword evidence="6" id="KW-1185">Reference proteome</keyword>
<dbReference type="InterPro" id="IPR036390">
    <property type="entry name" value="WH_DNA-bd_sf"/>
</dbReference>
<dbReference type="InterPro" id="IPR001845">
    <property type="entry name" value="HTH_ArsR_DNA-bd_dom"/>
</dbReference>